<evidence type="ECO:0000313" key="2">
    <source>
        <dbReference type="Proteomes" id="UP000244248"/>
    </source>
</evidence>
<dbReference type="InterPro" id="IPR016776">
    <property type="entry name" value="ApeP-like_dehydratase"/>
</dbReference>
<dbReference type="Pfam" id="PF22817">
    <property type="entry name" value="ApeP-like"/>
    <property type="match status" value="1"/>
</dbReference>
<keyword evidence="2" id="KW-1185">Reference proteome</keyword>
<evidence type="ECO:0000313" key="1">
    <source>
        <dbReference type="EMBL" id="PTU31405.1"/>
    </source>
</evidence>
<name>A0A2T5MFN0_9GAMM</name>
<sequence length="156" mass="17172">MTALRLGETYTPQQVLPHGLAMLLVEEVSYGLDYGQAALTIRADSTFCDGVDGVPAWVGIEYMAQAISVFSGVEQLQRDEAIKIGLLIGTRRYESEVPVFTIGSKLNIIARLSDREDEGISMFACEIRDDQRVLARGDIKAYRPNDIRAFLGTAAQ</sequence>
<gene>
    <name evidence="1" type="ORF">CJD38_08665</name>
</gene>
<dbReference type="AlphaFoldDB" id="A0A2T5MFN0"/>
<dbReference type="Proteomes" id="UP000244248">
    <property type="component" value="Unassembled WGS sequence"/>
</dbReference>
<dbReference type="Gene3D" id="3.10.129.10">
    <property type="entry name" value="Hotdog Thioesterase"/>
    <property type="match status" value="1"/>
</dbReference>
<dbReference type="InterPro" id="IPR029069">
    <property type="entry name" value="HotDog_dom_sf"/>
</dbReference>
<reference evidence="1 2" key="1">
    <citation type="submission" date="2018-04" db="EMBL/GenBank/DDBJ databases">
        <title>Novel species isolated from glacier.</title>
        <authorList>
            <person name="Liu Q."/>
            <person name="Xin Y.-H."/>
        </authorList>
    </citation>
    <scope>NUCLEOTIDE SEQUENCE [LARGE SCALE GENOMIC DNA]</scope>
    <source>
        <strain evidence="1 2">GT1R17</strain>
    </source>
</reference>
<comment type="caution">
    <text evidence="1">The sequence shown here is derived from an EMBL/GenBank/DDBJ whole genome shotgun (WGS) entry which is preliminary data.</text>
</comment>
<accession>A0A2T5MFN0</accession>
<dbReference type="SUPFAM" id="SSF54637">
    <property type="entry name" value="Thioesterase/thiol ester dehydrase-isomerase"/>
    <property type="match status" value="1"/>
</dbReference>
<dbReference type="OrthoDB" id="9800188at2"/>
<dbReference type="EMBL" id="QANS01000003">
    <property type="protein sequence ID" value="PTU31405.1"/>
    <property type="molecule type" value="Genomic_DNA"/>
</dbReference>
<dbReference type="PIRSF" id="PIRSF020565">
    <property type="entry name" value="3Ho_Ac_ACP_DH_prd"/>
    <property type="match status" value="1"/>
</dbReference>
<dbReference type="RefSeq" id="WP_107939948.1">
    <property type="nucleotide sequence ID" value="NZ_QANS01000003.1"/>
</dbReference>
<protein>
    <submittedName>
        <fullName evidence="1">3-hydroxylacyl-ACP dehydratase</fullName>
    </submittedName>
</protein>
<proteinExistence type="predicted"/>
<organism evidence="1 2">
    <name type="scientific">Stenotrophobium rhamnosiphilum</name>
    <dbReference type="NCBI Taxonomy" id="2029166"/>
    <lineage>
        <taxon>Bacteria</taxon>
        <taxon>Pseudomonadati</taxon>
        <taxon>Pseudomonadota</taxon>
        <taxon>Gammaproteobacteria</taxon>
        <taxon>Nevskiales</taxon>
        <taxon>Nevskiaceae</taxon>
        <taxon>Stenotrophobium</taxon>
    </lineage>
</organism>